<name>A0ABT0AH65_9SPHN</name>
<accession>A0ABT0AH65</accession>
<feature type="chain" id="PRO_5046035901" evidence="1">
    <location>
        <begin position="32"/>
        <end position="456"/>
    </location>
</feature>
<evidence type="ECO:0000313" key="3">
    <source>
        <dbReference type="EMBL" id="MCJ1962553.1"/>
    </source>
</evidence>
<dbReference type="Gene3D" id="1.25.40.10">
    <property type="entry name" value="Tetratricopeptide repeat domain"/>
    <property type="match status" value="1"/>
</dbReference>
<dbReference type="SUPFAM" id="SSF48452">
    <property type="entry name" value="TPR-like"/>
    <property type="match status" value="1"/>
</dbReference>
<keyword evidence="1" id="KW-0732">Signal</keyword>
<dbReference type="RefSeq" id="WP_243802589.1">
    <property type="nucleotide sequence ID" value="NZ_JALHAT010000044.1"/>
</dbReference>
<sequence>MSRVNLTPRQAGLAVCSALAASLLGGFVSHAALARSEAETVSSEAYAAEVSKDILKAEKRVARSFESASRRSDLAHTYLAAGRFQSAETTFRDALALGDEDPRTALGLVLSSIGAGHNADALRVLAQWRDRIPASDLGLAVALAGRPSQGVAILTDVVRGGENTPKSRQNLAYSYALSGQWAQARIIASQDVPGDQLDARLGEWARSARDADSGLRIAGLLGTPLDVRDPGQPVALALNGRSDGAALAKADAVPQSLAMQDAPVTAQAELPALAAAATMAPTSRTPAKAEIESIPAPKPEAVLAVAPETAGSVRFVSTPVVQRLPEVRMGRSALAKAPAKAASPVRTASAEKAADDGTHLVQLGSFRTMEGAERAWGIFVARDPRLKNHTMRITEAEVAGRRYFRVAAEGFDGRAAKSMCAAVKNRGGGCFAYAETRPLPGALLARNSSAVRHARR</sequence>
<organism evidence="3 4">
    <name type="scientific">Novosphingobium mangrovi</name>
    <name type="common">ex Hu et al. 2023</name>
    <dbReference type="NCBI Taxonomy" id="2930094"/>
    <lineage>
        <taxon>Bacteria</taxon>
        <taxon>Pseudomonadati</taxon>
        <taxon>Pseudomonadota</taxon>
        <taxon>Alphaproteobacteria</taxon>
        <taxon>Sphingomonadales</taxon>
        <taxon>Sphingomonadaceae</taxon>
        <taxon>Novosphingobium</taxon>
    </lineage>
</organism>
<protein>
    <submittedName>
        <fullName evidence="3">SPOR domain-containing protein</fullName>
    </submittedName>
</protein>
<dbReference type="InterPro" id="IPR036680">
    <property type="entry name" value="SPOR-like_sf"/>
</dbReference>
<evidence type="ECO:0000313" key="4">
    <source>
        <dbReference type="Proteomes" id="UP001162802"/>
    </source>
</evidence>
<feature type="signal peptide" evidence="1">
    <location>
        <begin position="1"/>
        <end position="31"/>
    </location>
</feature>
<gene>
    <name evidence="3" type="ORF">MTR65_17815</name>
</gene>
<comment type="caution">
    <text evidence="3">The sequence shown here is derived from an EMBL/GenBank/DDBJ whole genome shotgun (WGS) entry which is preliminary data.</text>
</comment>
<keyword evidence="4" id="KW-1185">Reference proteome</keyword>
<proteinExistence type="predicted"/>
<dbReference type="InterPro" id="IPR007730">
    <property type="entry name" value="SPOR-like_dom"/>
</dbReference>
<dbReference type="Proteomes" id="UP001162802">
    <property type="component" value="Unassembled WGS sequence"/>
</dbReference>
<dbReference type="EMBL" id="JALHAT010000044">
    <property type="protein sequence ID" value="MCJ1962553.1"/>
    <property type="molecule type" value="Genomic_DNA"/>
</dbReference>
<reference evidence="3" key="1">
    <citation type="submission" date="2022-03" db="EMBL/GenBank/DDBJ databases">
        <title>Identification of a novel bacterium isolated from mangrove sediments.</title>
        <authorList>
            <person name="Pan X."/>
        </authorList>
    </citation>
    <scope>NUCLEOTIDE SEQUENCE</scope>
    <source>
        <strain evidence="3">B2637</strain>
    </source>
</reference>
<dbReference type="Pfam" id="PF05036">
    <property type="entry name" value="SPOR"/>
    <property type="match status" value="1"/>
</dbReference>
<evidence type="ECO:0000256" key="1">
    <source>
        <dbReference type="SAM" id="SignalP"/>
    </source>
</evidence>
<dbReference type="Gene3D" id="3.30.70.1070">
    <property type="entry name" value="Sporulation related repeat"/>
    <property type="match status" value="1"/>
</dbReference>
<evidence type="ECO:0000259" key="2">
    <source>
        <dbReference type="Pfam" id="PF05036"/>
    </source>
</evidence>
<dbReference type="InterPro" id="IPR011990">
    <property type="entry name" value="TPR-like_helical_dom_sf"/>
</dbReference>
<feature type="domain" description="SPOR" evidence="2">
    <location>
        <begin position="356"/>
        <end position="432"/>
    </location>
</feature>